<feature type="compositionally biased region" description="Low complexity" evidence="1">
    <location>
        <begin position="64"/>
        <end position="80"/>
    </location>
</feature>
<proteinExistence type="predicted"/>
<feature type="signal peptide" evidence="3">
    <location>
        <begin position="1"/>
        <end position="20"/>
    </location>
</feature>
<evidence type="ECO:0000256" key="2">
    <source>
        <dbReference type="SAM" id="Phobius"/>
    </source>
</evidence>
<accession>W6UA06</accession>
<feature type="transmembrane region" description="Helical" evidence="2">
    <location>
        <begin position="86"/>
        <end position="105"/>
    </location>
</feature>
<dbReference type="GeneID" id="36342677"/>
<keyword evidence="5" id="KW-1185">Reference proteome</keyword>
<keyword evidence="2" id="KW-0472">Membrane</keyword>
<keyword evidence="2" id="KW-1133">Transmembrane helix</keyword>
<feature type="chain" id="PRO_5004881999" evidence="3">
    <location>
        <begin position="21"/>
        <end position="206"/>
    </location>
</feature>
<dbReference type="CTD" id="36342677"/>
<dbReference type="AlphaFoldDB" id="W6UA06"/>
<dbReference type="Proteomes" id="UP000019149">
    <property type="component" value="Unassembled WGS sequence"/>
</dbReference>
<protein>
    <submittedName>
        <fullName evidence="4">Uncharacterized protein</fullName>
    </submittedName>
</protein>
<gene>
    <name evidence="4" type="ORF">EGR_06962</name>
</gene>
<comment type="caution">
    <text evidence="4">The sequence shown here is derived from an EMBL/GenBank/DDBJ whole genome shotgun (WGS) entry which is preliminary data.</text>
</comment>
<dbReference type="KEGG" id="egl:EGR_06962"/>
<sequence>MKNASVFLLFVIGSAVSAVAQVQDSTPDSTTVAGTSTVAETSTVEVTSMNPTTTSAEQGRSDDSTTVEVSVSPPSDPTTTARMSTIAPAFVIPILGALLLLTYFIDTPSIRGSNLSCESIITLAMGSSVCKGVHSEVIRQEWGTDSFKMMSRKSPPDGGVINMEYKVEDAEVSVVMRFSRVFLAVIFTIAGIPQEDALKSSTTARQ</sequence>
<keyword evidence="2" id="KW-0812">Transmembrane</keyword>
<name>W6UA06_ECHGR</name>
<reference evidence="4 5" key="1">
    <citation type="journal article" date="2013" name="Nat. Genet.">
        <title>The genome of the hydatid tapeworm Echinococcus granulosus.</title>
        <authorList>
            <person name="Zheng H."/>
            <person name="Zhang W."/>
            <person name="Zhang L."/>
            <person name="Zhang Z."/>
            <person name="Li J."/>
            <person name="Lu G."/>
            <person name="Zhu Y."/>
            <person name="Wang Y."/>
            <person name="Huang Y."/>
            <person name="Liu J."/>
            <person name="Kang H."/>
            <person name="Chen J."/>
            <person name="Wang L."/>
            <person name="Chen A."/>
            <person name="Yu S."/>
            <person name="Gao Z."/>
            <person name="Jin L."/>
            <person name="Gu W."/>
            <person name="Wang Z."/>
            <person name="Zhao L."/>
            <person name="Shi B."/>
            <person name="Wen H."/>
            <person name="Lin R."/>
            <person name="Jones M.K."/>
            <person name="Brejova B."/>
            <person name="Vinar T."/>
            <person name="Zhao G."/>
            <person name="McManus D.P."/>
            <person name="Chen Z."/>
            <person name="Zhou Y."/>
            <person name="Wang S."/>
        </authorList>
    </citation>
    <scope>NUCLEOTIDE SEQUENCE [LARGE SCALE GENOMIC DNA]</scope>
</reference>
<evidence type="ECO:0000256" key="1">
    <source>
        <dbReference type="SAM" id="MobiDB-lite"/>
    </source>
</evidence>
<organism evidence="4 5">
    <name type="scientific">Echinococcus granulosus</name>
    <name type="common">Hydatid tapeworm</name>
    <dbReference type="NCBI Taxonomy" id="6210"/>
    <lineage>
        <taxon>Eukaryota</taxon>
        <taxon>Metazoa</taxon>
        <taxon>Spiralia</taxon>
        <taxon>Lophotrochozoa</taxon>
        <taxon>Platyhelminthes</taxon>
        <taxon>Cestoda</taxon>
        <taxon>Eucestoda</taxon>
        <taxon>Cyclophyllidea</taxon>
        <taxon>Taeniidae</taxon>
        <taxon>Echinococcus</taxon>
        <taxon>Echinococcus granulosus group</taxon>
    </lineage>
</organism>
<feature type="compositionally biased region" description="Polar residues" evidence="1">
    <location>
        <begin position="49"/>
        <end position="58"/>
    </location>
</feature>
<feature type="region of interest" description="Disordered" evidence="1">
    <location>
        <begin position="48"/>
        <end position="80"/>
    </location>
</feature>
<keyword evidence="3" id="KW-0732">Signal</keyword>
<evidence type="ECO:0000313" key="4">
    <source>
        <dbReference type="EMBL" id="EUB58218.1"/>
    </source>
</evidence>
<dbReference type="EMBL" id="APAU02000066">
    <property type="protein sequence ID" value="EUB58218.1"/>
    <property type="molecule type" value="Genomic_DNA"/>
</dbReference>
<evidence type="ECO:0000256" key="3">
    <source>
        <dbReference type="SAM" id="SignalP"/>
    </source>
</evidence>
<dbReference type="RefSeq" id="XP_024349414.1">
    <property type="nucleotide sequence ID" value="XM_024496211.1"/>
</dbReference>
<evidence type="ECO:0000313" key="5">
    <source>
        <dbReference type="Proteomes" id="UP000019149"/>
    </source>
</evidence>